<gene>
    <name evidence="1" type="ORF">E2C01_064011</name>
</gene>
<reference evidence="1 2" key="1">
    <citation type="submission" date="2019-05" db="EMBL/GenBank/DDBJ databases">
        <title>Another draft genome of Portunus trituberculatus and its Hox gene families provides insights of decapod evolution.</title>
        <authorList>
            <person name="Jeong J.-H."/>
            <person name="Song I."/>
            <person name="Kim S."/>
            <person name="Choi T."/>
            <person name="Kim D."/>
            <person name="Ryu S."/>
            <person name="Kim W."/>
        </authorList>
    </citation>
    <scope>NUCLEOTIDE SEQUENCE [LARGE SCALE GENOMIC DNA]</scope>
    <source>
        <tissue evidence="1">Muscle</tissue>
    </source>
</reference>
<protein>
    <submittedName>
        <fullName evidence="1">Uncharacterized protein</fullName>
    </submittedName>
</protein>
<accession>A0A5B7HBZ9</accession>
<dbReference type="EMBL" id="VSRR010029989">
    <property type="protein sequence ID" value="MPC69780.1"/>
    <property type="molecule type" value="Genomic_DNA"/>
</dbReference>
<comment type="caution">
    <text evidence="1">The sequence shown here is derived from an EMBL/GenBank/DDBJ whole genome shotgun (WGS) entry which is preliminary data.</text>
</comment>
<evidence type="ECO:0000313" key="1">
    <source>
        <dbReference type="EMBL" id="MPC69780.1"/>
    </source>
</evidence>
<proteinExistence type="predicted"/>
<keyword evidence="2" id="KW-1185">Reference proteome</keyword>
<organism evidence="1 2">
    <name type="scientific">Portunus trituberculatus</name>
    <name type="common">Swimming crab</name>
    <name type="synonym">Neptunus trituberculatus</name>
    <dbReference type="NCBI Taxonomy" id="210409"/>
    <lineage>
        <taxon>Eukaryota</taxon>
        <taxon>Metazoa</taxon>
        <taxon>Ecdysozoa</taxon>
        <taxon>Arthropoda</taxon>
        <taxon>Crustacea</taxon>
        <taxon>Multicrustacea</taxon>
        <taxon>Malacostraca</taxon>
        <taxon>Eumalacostraca</taxon>
        <taxon>Eucarida</taxon>
        <taxon>Decapoda</taxon>
        <taxon>Pleocyemata</taxon>
        <taxon>Brachyura</taxon>
        <taxon>Eubrachyura</taxon>
        <taxon>Portunoidea</taxon>
        <taxon>Portunidae</taxon>
        <taxon>Portuninae</taxon>
        <taxon>Portunus</taxon>
    </lineage>
</organism>
<evidence type="ECO:0000313" key="2">
    <source>
        <dbReference type="Proteomes" id="UP000324222"/>
    </source>
</evidence>
<dbReference type="AlphaFoldDB" id="A0A5B7HBZ9"/>
<sequence>MYYLTHARRTPITSHAPRSPSLALSFALQAGSLNRSHRQVGYGVRGGCSAGPVCGCPGRGATGAMHAHSAVPSHLNTNPAGRVPTSLHTSHQDNPFSSPAYCTLQHHLHPRPHVMIHTLPWLPRCLSRGLPKAGWSVLKDSQGGCICTYAGYGREGDPWRLIMQVGPSQAWSPRLLLHAGCCNPVLHTPERLTLPPLHTITAS</sequence>
<name>A0A5B7HBZ9_PORTR</name>
<dbReference type="Proteomes" id="UP000324222">
    <property type="component" value="Unassembled WGS sequence"/>
</dbReference>